<evidence type="ECO:0008006" key="4">
    <source>
        <dbReference type="Google" id="ProtNLM"/>
    </source>
</evidence>
<reference evidence="2 3" key="1">
    <citation type="submission" date="2021-03" db="EMBL/GenBank/DDBJ databases">
        <title>Identification of novel Bacillus strains.</title>
        <authorList>
            <person name="Xiao Z."/>
            <person name="Li Y."/>
            <person name="Shen J."/>
        </authorList>
    </citation>
    <scope>NUCLEOTIDE SEQUENCE [LARGE SCALE GENOMIC DNA]</scope>
    <source>
        <strain evidence="2 3">SY8</strain>
    </source>
</reference>
<evidence type="ECO:0000256" key="1">
    <source>
        <dbReference type="SAM" id="SignalP"/>
    </source>
</evidence>
<name>A0ABS3NYL9_9BACI</name>
<feature type="chain" id="PRO_5045756557" description="Phr family secreted Rap phosphatase inhibitor" evidence="1">
    <location>
        <begin position="29"/>
        <end position="56"/>
    </location>
</feature>
<feature type="signal peptide" evidence="1">
    <location>
        <begin position="1"/>
        <end position="28"/>
    </location>
</feature>
<protein>
    <recommendedName>
        <fullName evidence="4">Phr family secreted Rap phosphatase inhibitor</fullName>
    </recommendedName>
</protein>
<comment type="caution">
    <text evidence="2">The sequence shown here is derived from an EMBL/GenBank/DDBJ whole genome shotgun (WGS) entry which is preliminary data.</text>
</comment>
<organism evidence="2 3">
    <name type="scientific">Bacillus arachidis</name>
    <dbReference type="NCBI Taxonomy" id="2819290"/>
    <lineage>
        <taxon>Bacteria</taxon>
        <taxon>Bacillati</taxon>
        <taxon>Bacillota</taxon>
        <taxon>Bacilli</taxon>
        <taxon>Bacillales</taxon>
        <taxon>Bacillaceae</taxon>
        <taxon>Bacillus</taxon>
    </lineage>
</organism>
<sequence length="56" mass="6176">MNIKKFFSIMVMATVFSGFSLFGNAVHADTTPQYSISQSNADDTPIFYNDILPPGK</sequence>
<proteinExistence type="predicted"/>
<keyword evidence="1" id="KW-0732">Signal</keyword>
<dbReference type="Proteomes" id="UP000677611">
    <property type="component" value="Unassembled WGS sequence"/>
</dbReference>
<gene>
    <name evidence="2" type="ORF">J4P90_12020</name>
</gene>
<evidence type="ECO:0000313" key="2">
    <source>
        <dbReference type="EMBL" id="MBO1625960.1"/>
    </source>
</evidence>
<keyword evidence="3" id="KW-1185">Reference proteome</keyword>
<evidence type="ECO:0000313" key="3">
    <source>
        <dbReference type="Proteomes" id="UP000677611"/>
    </source>
</evidence>
<accession>A0ABS3NYL9</accession>
<dbReference type="EMBL" id="JAGDQJ010000013">
    <property type="protein sequence ID" value="MBO1625960.1"/>
    <property type="molecule type" value="Genomic_DNA"/>
</dbReference>